<keyword evidence="2" id="KW-0472">Membrane</keyword>
<keyword evidence="4" id="KW-0282">Flagellum</keyword>
<keyword evidence="5" id="KW-1185">Reference proteome</keyword>
<sequence>MRRSKKSATKNGEIPRWFVTYSDVITLLMTFFILLLTFSSSEPEGFELMQESLFGSGGSASNVGVKVKDAEKETLVVRFKPPSSRMTSRGSEIPPMYTDPVTEAASKGLSALEENNDLANFERFSLDVSIHLFTTLNGEPTEVALRQLSLLANQMKRLPLELTMSVDSPEHLTNVAQLAELLTSRFDVPPGRIGIAIGDAPKGLQLSLRLEQ</sequence>
<evidence type="ECO:0000313" key="5">
    <source>
        <dbReference type="Proteomes" id="UP000315724"/>
    </source>
</evidence>
<dbReference type="EMBL" id="CP036267">
    <property type="protein sequence ID" value="QDT32825.1"/>
    <property type="molecule type" value="Genomic_DNA"/>
</dbReference>
<organism evidence="4 5">
    <name type="scientific">Thalassoglobus polymorphus</name>
    <dbReference type="NCBI Taxonomy" id="2527994"/>
    <lineage>
        <taxon>Bacteria</taxon>
        <taxon>Pseudomonadati</taxon>
        <taxon>Planctomycetota</taxon>
        <taxon>Planctomycetia</taxon>
        <taxon>Planctomycetales</taxon>
        <taxon>Planctomycetaceae</taxon>
        <taxon>Thalassoglobus</taxon>
    </lineage>
</organism>
<evidence type="ECO:0000256" key="2">
    <source>
        <dbReference type="ARBA" id="ARBA00023136"/>
    </source>
</evidence>
<keyword evidence="4" id="KW-0966">Cell projection</keyword>
<evidence type="ECO:0000313" key="4">
    <source>
        <dbReference type="EMBL" id="QDT32825.1"/>
    </source>
</evidence>
<dbReference type="Proteomes" id="UP000315724">
    <property type="component" value="Chromosome"/>
</dbReference>
<proteinExistence type="predicted"/>
<accession>A0A517QMJ7</accession>
<dbReference type="Pfam" id="PF13677">
    <property type="entry name" value="MotB_plug"/>
    <property type="match status" value="1"/>
</dbReference>
<reference evidence="4 5" key="1">
    <citation type="submission" date="2019-02" db="EMBL/GenBank/DDBJ databases">
        <title>Deep-cultivation of Planctomycetes and their phenomic and genomic characterization uncovers novel biology.</title>
        <authorList>
            <person name="Wiegand S."/>
            <person name="Jogler M."/>
            <person name="Boedeker C."/>
            <person name="Pinto D."/>
            <person name="Vollmers J."/>
            <person name="Rivas-Marin E."/>
            <person name="Kohn T."/>
            <person name="Peeters S.H."/>
            <person name="Heuer A."/>
            <person name="Rast P."/>
            <person name="Oberbeckmann S."/>
            <person name="Bunk B."/>
            <person name="Jeske O."/>
            <person name="Meyerdierks A."/>
            <person name="Storesund J.E."/>
            <person name="Kallscheuer N."/>
            <person name="Luecker S."/>
            <person name="Lage O.M."/>
            <person name="Pohl T."/>
            <person name="Merkel B.J."/>
            <person name="Hornburger P."/>
            <person name="Mueller R.-W."/>
            <person name="Bruemmer F."/>
            <person name="Labrenz M."/>
            <person name="Spormann A.M."/>
            <person name="Op den Camp H."/>
            <person name="Overmann J."/>
            <person name="Amann R."/>
            <person name="Jetten M.S.M."/>
            <person name="Mascher T."/>
            <person name="Medema M.H."/>
            <person name="Devos D.P."/>
            <person name="Kaster A.-K."/>
            <person name="Ovreas L."/>
            <person name="Rohde M."/>
            <person name="Galperin M.Y."/>
            <person name="Jogler C."/>
        </authorList>
    </citation>
    <scope>NUCLEOTIDE SEQUENCE [LARGE SCALE GENOMIC DNA]</scope>
    <source>
        <strain evidence="4 5">Mal48</strain>
    </source>
</reference>
<keyword evidence="4" id="KW-0969">Cilium</keyword>
<dbReference type="KEGG" id="tpol:Mal48_20720"/>
<dbReference type="OrthoDB" id="268167at2"/>
<evidence type="ECO:0000256" key="1">
    <source>
        <dbReference type="ARBA" id="ARBA00004370"/>
    </source>
</evidence>
<evidence type="ECO:0000259" key="3">
    <source>
        <dbReference type="Pfam" id="PF13677"/>
    </source>
</evidence>
<dbReference type="RefSeq" id="WP_145198383.1">
    <property type="nucleotide sequence ID" value="NZ_CP036267.1"/>
</dbReference>
<protein>
    <submittedName>
        <fullName evidence="4">Flagellar motor protein MotB</fullName>
    </submittedName>
</protein>
<dbReference type="GO" id="GO:0016020">
    <property type="term" value="C:membrane"/>
    <property type="evidence" value="ECO:0007669"/>
    <property type="project" value="UniProtKB-SubCell"/>
</dbReference>
<name>A0A517QMJ7_9PLAN</name>
<gene>
    <name evidence="4" type="ORF">Mal48_20720</name>
</gene>
<feature type="domain" description="Motility protein B-like N-terminal" evidence="3">
    <location>
        <begin position="4"/>
        <end position="53"/>
    </location>
</feature>
<comment type="subcellular location">
    <subcellularLocation>
        <location evidence="1">Membrane</location>
    </subcellularLocation>
</comment>
<dbReference type="AlphaFoldDB" id="A0A517QMJ7"/>
<dbReference type="InterPro" id="IPR025713">
    <property type="entry name" value="MotB-like_N_dom"/>
</dbReference>